<evidence type="ECO:0000256" key="3">
    <source>
        <dbReference type="ARBA" id="ARBA00022692"/>
    </source>
</evidence>
<feature type="transmembrane region" description="Helical" evidence="7">
    <location>
        <begin position="6"/>
        <end position="29"/>
    </location>
</feature>
<protein>
    <recommendedName>
        <fullName evidence="8">NarG-like domain-containing protein</fullName>
    </recommendedName>
</protein>
<evidence type="ECO:0000256" key="1">
    <source>
        <dbReference type="ARBA" id="ARBA00004651"/>
    </source>
</evidence>
<keyword evidence="6 7" id="KW-0472">Membrane</keyword>
<keyword evidence="2" id="KW-1003">Cell membrane</keyword>
<comment type="caution">
    <text evidence="9">The sequence shown here is derived from an EMBL/GenBank/DDBJ whole genome shotgun (WGS) entry which is preliminary data.</text>
</comment>
<dbReference type="InterPro" id="IPR054903">
    <property type="entry name" value="sulf_resp_HmcE"/>
</dbReference>
<keyword evidence="4 7" id="KW-1133">Transmembrane helix</keyword>
<dbReference type="EMBL" id="BLVO01000005">
    <property type="protein sequence ID" value="GFM32396.1"/>
    <property type="molecule type" value="Genomic_DNA"/>
</dbReference>
<name>A0A7J0BFG7_9BACT</name>
<dbReference type="Gene3D" id="1.20.950.20">
    <property type="entry name" value="Transmembrane di-heme cytochromes, Chain C"/>
    <property type="match status" value="1"/>
</dbReference>
<evidence type="ECO:0000256" key="6">
    <source>
        <dbReference type="ARBA" id="ARBA00023136"/>
    </source>
</evidence>
<feature type="transmembrane region" description="Helical" evidence="7">
    <location>
        <begin position="73"/>
        <end position="93"/>
    </location>
</feature>
<evidence type="ECO:0000313" key="9">
    <source>
        <dbReference type="EMBL" id="GFM32396.1"/>
    </source>
</evidence>
<accession>A0A7J0BFG7</accession>
<evidence type="ECO:0000256" key="5">
    <source>
        <dbReference type="ARBA" id="ARBA00023002"/>
    </source>
</evidence>
<dbReference type="NCBIfam" id="NF045716">
    <property type="entry name" value="sulf_resp_HmcE"/>
    <property type="match status" value="1"/>
</dbReference>
<dbReference type="InterPro" id="IPR023234">
    <property type="entry name" value="NarG-like_domain"/>
</dbReference>
<feature type="transmembrane region" description="Helical" evidence="7">
    <location>
        <begin position="146"/>
        <end position="164"/>
    </location>
</feature>
<dbReference type="GO" id="GO:0016491">
    <property type="term" value="F:oxidoreductase activity"/>
    <property type="evidence" value="ECO:0007669"/>
    <property type="project" value="UniProtKB-KW"/>
</dbReference>
<dbReference type="GO" id="GO:0005886">
    <property type="term" value="C:plasma membrane"/>
    <property type="evidence" value="ECO:0007669"/>
    <property type="project" value="UniProtKB-SubCell"/>
</dbReference>
<reference evidence="9 10" key="1">
    <citation type="submission" date="2020-05" db="EMBL/GenBank/DDBJ databases">
        <title>Draft genome sequence of Desulfovibrio sp. strain HN2T.</title>
        <authorList>
            <person name="Ueno A."/>
            <person name="Tamazawa S."/>
            <person name="Tamamura S."/>
            <person name="Murakami T."/>
            <person name="Kiyama T."/>
            <person name="Inomata H."/>
            <person name="Amano Y."/>
            <person name="Miyakawa K."/>
            <person name="Tamaki H."/>
            <person name="Naganuma T."/>
            <person name="Kaneko K."/>
        </authorList>
    </citation>
    <scope>NUCLEOTIDE SEQUENCE [LARGE SCALE GENOMIC DNA]</scope>
    <source>
        <strain evidence="9 10">HN2</strain>
    </source>
</reference>
<evidence type="ECO:0000256" key="2">
    <source>
        <dbReference type="ARBA" id="ARBA00022475"/>
    </source>
</evidence>
<sequence length="226" mass="25355">MIGFLTGPMLLISLAVFFVGLAFRAVMYVRGLNWQLDRVAYKPHMALGIKGALHSIRRWLIPGGTYSWRDQPFMAVAFFLFHIGGVLVPLFLLGHQVLLEEAIGFSLPALPSIVADVLTVLAIIGGVMLALRRIALTEVRILTTPYDWFILAVSVAPFVTGFVARMHWGTYDFWITAHILTGELLLIIAPFTKLSHIVLFFMSRGQLGMDYSIKRGGMKRNYAFPW</sequence>
<evidence type="ECO:0000256" key="4">
    <source>
        <dbReference type="ARBA" id="ARBA00022989"/>
    </source>
</evidence>
<dbReference type="Pfam" id="PF02665">
    <property type="entry name" value="Nitrate_red_gam"/>
    <property type="match status" value="1"/>
</dbReference>
<keyword evidence="5" id="KW-0560">Oxidoreductase</keyword>
<dbReference type="Proteomes" id="UP000503840">
    <property type="component" value="Unassembled WGS sequence"/>
</dbReference>
<dbReference type="RefSeq" id="WP_174404102.1">
    <property type="nucleotide sequence ID" value="NZ_BLVO01000005.1"/>
</dbReference>
<keyword evidence="3 7" id="KW-0812">Transmembrane</keyword>
<comment type="subcellular location">
    <subcellularLocation>
        <location evidence="1">Cell membrane</location>
        <topology evidence="1">Multi-pass membrane protein</topology>
    </subcellularLocation>
</comment>
<evidence type="ECO:0000256" key="7">
    <source>
        <dbReference type="SAM" id="Phobius"/>
    </source>
</evidence>
<organism evidence="9 10">
    <name type="scientific">Desulfovibrio subterraneus</name>
    <dbReference type="NCBI Taxonomy" id="2718620"/>
    <lineage>
        <taxon>Bacteria</taxon>
        <taxon>Pseudomonadati</taxon>
        <taxon>Thermodesulfobacteriota</taxon>
        <taxon>Desulfovibrionia</taxon>
        <taxon>Desulfovibrionales</taxon>
        <taxon>Desulfovibrionaceae</taxon>
        <taxon>Desulfovibrio</taxon>
    </lineage>
</organism>
<evidence type="ECO:0000313" key="10">
    <source>
        <dbReference type="Proteomes" id="UP000503840"/>
    </source>
</evidence>
<evidence type="ECO:0000259" key="8">
    <source>
        <dbReference type="Pfam" id="PF02665"/>
    </source>
</evidence>
<dbReference type="AlphaFoldDB" id="A0A7J0BFG7"/>
<keyword evidence="10" id="KW-1185">Reference proteome</keyword>
<feature type="domain" description="NarG-like" evidence="8">
    <location>
        <begin position="77"/>
        <end position="169"/>
    </location>
</feature>
<feature type="transmembrane region" description="Helical" evidence="7">
    <location>
        <begin position="113"/>
        <end position="134"/>
    </location>
</feature>
<dbReference type="SUPFAM" id="SSF103501">
    <property type="entry name" value="Respiratory nitrate reductase 1 gamma chain"/>
    <property type="match status" value="1"/>
</dbReference>
<gene>
    <name evidence="9" type="ORF">DSM101010T_07610</name>
</gene>
<dbReference type="InterPro" id="IPR036197">
    <property type="entry name" value="NarG-like_sf"/>
</dbReference>
<feature type="transmembrane region" description="Helical" evidence="7">
    <location>
        <begin position="184"/>
        <end position="202"/>
    </location>
</feature>
<proteinExistence type="predicted"/>